<feature type="transmembrane region" description="Helical" evidence="1">
    <location>
        <begin position="362"/>
        <end position="382"/>
    </location>
</feature>
<sequence>MKLTEASLRNPAAVAVAVAMVCAFGLLCLLKLPLQLFPDIERPQMSIQTSWRAASPQEMESEIVEPIEAVMQGLPGLAEIESNINAGNSFINLTFAVGSDMDATLVEVLSRMNRLQPLPRDATPPVVQAGADNANNSLTYFFVQQLPGTPGDILDQRQMIEDRIVPRLSAVEGVAGVEINGGAPEELTITVNLERAAALGIQIPQIADVAARATDVSGGVVEAGRREYVLRFAGRYSPEALGNLILAWRDGRPVRLGDVANVEVKRPEQRFFAYQNGNPAIGLRILRESGANVLDTLDRVKAVVEEVRLKELAPLGLDIRQSFDASVFINRAIGLLSGSLGAGVLLAVGCLWWFLRDVRATALIACAIPISLLATFIVLKLTGRSLNVISLAGLAFAVGMVMDAAVVVAENIVRLREEGVPAKQPALDGTRQVGGALVASTLTTIAVFLPVIFMEDVEGQLFADLALTISIAVGISLLIAVTVLPAAASSWLRTREDVHEQKQHRFWIGVSDWAMRATSSRRNQLAWVGALVVAPIVLTVVLMPKIDYLPPVKRAAVDAIFNFPPGMSPERVNAEIAPTLLARMKPYMDGEKAPQLSNWYLNLWPGGGTVGARVVDPDDIGELERIVRDEVAVGFPDTRAFASEGELFGSFGGSARAIAIHLQHADGDALTRAAETGRKLLSEKFAGANVQAWPNADAGTPELRINPDDRRLAEVGWRRPDLATVVRALGDGQWLGEYFDGDRRLAIILRSDREDDVERLGAAPLATPNGGALTLAELAQVDTVLAPNQMRRVDRRRTVTLTVDPPPAMSLEEALGIVEGDVVPVLRDALPQDAAIRVSGSADRLGEVVRSMGTNFAMALVVLFLLMAAMFRSLRDSAYVMATLPMAVLGGVIGLRVLDLIAGQTLDLLSMIGFIMLLGMVINNAILLVAQAREGQAAGVTLDEALKQALDQRLRPILIGALTGVLGALPMAINPGPGAVIYRGLAAVSVGGVALSLVFIVVLVPALLRLAESRRERIEAGAPALA</sequence>
<dbReference type="Gene3D" id="3.30.70.1440">
    <property type="entry name" value="Multidrug efflux transporter AcrB pore domain"/>
    <property type="match status" value="1"/>
</dbReference>
<dbReference type="GO" id="GO:0042910">
    <property type="term" value="F:xenobiotic transmembrane transporter activity"/>
    <property type="evidence" value="ECO:0007669"/>
    <property type="project" value="TreeGrafter"/>
</dbReference>
<dbReference type="InterPro" id="IPR027463">
    <property type="entry name" value="AcrB_DN_DC_subdom"/>
</dbReference>
<name>A0A3D8V7Q6_9GAMM</name>
<gene>
    <name evidence="2" type="ORF">DX912_17700</name>
</gene>
<feature type="transmembrane region" description="Helical" evidence="1">
    <location>
        <begin position="433"/>
        <end position="453"/>
    </location>
</feature>
<dbReference type="SUPFAM" id="SSF82866">
    <property type="entry name" value="Multidrug efflux transporter AcrB transmembrane domain"/>
    <property type="match status" value="2"/>
</dbReference>
<dbReference type="SUPFAM" id="SSF82714">
    <property type="entry name" value="Multidrug efflux transporter AcrB TolC docking domain, DN and DC subdomains"/>
    <property type="match status" value="2"/>
</dbReference>
<keyword evidence="1" id="KW-0812">Transmembrane</keyword>
<feature type="transmembrane region" description="Helical" evidence="1">
    <location>
        <begin position="388"/>
        <end position="413"/>
    </location>
</feature>
<comment type="caution">
    <text evidence="2">The sequence shown here is derived from an EMBL/GenBank/DDBJ whole genome shotgun (WGS) entry which is preliminary data.</text>
</comment>
<feature type="transmembrane region" description="Helical" evidence="1">
    <location>
        <begin position="985"/>
        <end position="1008"/>
    </location>
</feature>
<evidence type="ECO:0000256" key="1">
    <source>
        <dbReference type="SAM" id="Phobius"/>
    </source>
</evidence>
<keyword evidence="1" id="KW-0472">Membrane</keyword>
<dbReference type="PRINTS" id="PR00702">
    <property type="entry name" value="ACRIFLAVINRP"/>
</dbReference>
<dbReference type="SUPFAM" id="SSF82693">
    <property type="entry name" value="Multidrug efflux transporter AcrB pore domain, PN1, PN2, PC1 and PC2 subdomains"/>
    <property type="match status" value="2"/>
</dbReference>
<keyword evidence="3" id="KW-1185">Reference proteome</keyword>
<dbReference type="PANTHER" id="PTHR32063:SF0">
    <property type="entry name" value="SWARMING MOTILITY PROTEIN SWRC"/>
    <property type="match status" value="1"/>
</dbReference>
<dbReference type="PANTHER" id="PTHR32063">
    <property type="match status" value="1"/>
</dbReference>
<dbReference type="AlphaFoldDB" id="A0A3D8V7Q6"/>
<reference evidence="2 3" key="1">
    <citation type="submission" date="2018-08" db="EMBL/GenBank/DDBJ databases">
        <title>Lysobacter soli KCTC 22011, whole genome shotgun sequence.</title>
        <authorList>
            <person name="Zhang X."/>
            <person name="Feng G."/>
            <person name="Zhu H."/>
        </authorList>
    </citation>
    <scope>NUCLEOTIDE SEQUENCE [LARGE SCALE GENOMIC DNA]</scope>
    <source>
        <strain evidence="2 3">KCTC 22011</strain>
    </source>
</reference>
<feature type="transmembrane region" description="Helical" evidence="1">
    <location>
        <begin position="12"/>
        <end position="34"/>
    </location>
</feature>
<feature type="transmembrane region" description="Helical" evidence="1">
    <location>
        <begin position="332"/>
        <end position="355"/>
    </location>
</feature>
<dbReference type="RefSeq" id="WP_115844853.1">
    <property type="nucleotide sequence ID" value="NZ_CP183976.1"/>
</dbReference>
<dbReference type="Gene3D" id="1.20.1640.10">
    <property type="entry name" value="Multidrug efflux transporter AcrB transmembrane domain"/>
    <property type="match status" value="2"/>
</dbReference>
<feature type="transmembrane region" description="Helical" evidence="1">
    <location>
        <begin position="852"/>
        <end position="871"/>
    </location>
</feature>
<dbReference type="EMBL" id="QTJR01000019">
    <property type="protein sequence ID" value="RDY65426.1"/>
    <property type="molecule type" value="Genomic_DNA"/>
</dbReference>
<dbReference type="Gene3D" id="3.30.2090.10">
    <property type="entry name" value="Multidrug efflux transporter AcrB TolC docking domain, DN and DC subdomains"/>
    <property type="match status" value="2"/>
</dbReference>
<proteinExistence type="predicted"/>
<feature type="transmembrane region" description="Helical" evidence="1">
    <location>
        <begin position="878"/>
        <end position="902"/>
    </location>
</feature>
<evidence type="ECO:0000313" key="2">
    <source>
        <dbReference type="EMBL" id="RDY65426.1"/>
    </source>
</evidence>
<dbReference type="InterPro" id="IPR001036">
    <property type="entry name" value="Acrflvin-R"/>
</dbReference>
<dbReference type="GO" id="GO:0005886">
    <property type="term" value="C:plasma membrane"/>
    <property type="evidence" value="ECO:0007669"/>
    <property type="project" value="TreeGrafter"/>
</dbReference>
<dbReference type="Gene3D" id="3.30.70.1320">
    <property type="entry name" value="Multidrug efflux transporter AcrB pore domain like"/>
    <property type="match status" value="1"/>
</dbReference>
<accession>A0A3D8V7Q6</accession>
<feature type="transmembrane region" description="Helical" evidence="1">
    <location>
        <begin position="956"/>
        <end position="973"/>
    </location>
</feature>
<dbReference type="Gene3D" id="3.30.70.1430">
    <property type="entry name" value="Multidrug efflux transporter AcrB pore domain"/>
    <property type="match status" value="2"/>
</dbReference>
<feature type="transmembrane region" description="Helical" evidence="1">
    <location>
        <begin position="525"/>
        <end position="544"/>
    </location>
</feature>
<dbReference type="Proteomes" id="UP000256829">
    <property type="component" value="Unassembled WGS sequence"/>
</dbReference>
<evidence type="ECO:0000313" key="3">
    <source>
        <dbReference type="Proteomes" id="UP000256829"/>
    </source>
</evidence>
<feature type="transmembrane region" description="Helical" evidence="1">
    <location>
        <begin position="908"/>
        <end position="930"/>
    </location>
</feature>
<organism evidence="2 3">
    <name type="scientific">Lysobacter soli</name>
    <dbReference type="NCBI Taxonomy" id="453783"/>
    <lineage>
        <taxon>Bacteria</taxon>
        <taxon>Pseudomonadati</taxon>
        <taxon>Pseudomonadota</taxon>
        <taxon>Gammaproteobacteria</taxon>
        <taxon>Lysobacterales</taxon>
        <taxon>Lysobacteraceae</taxon>
        <taxon>Lysobacter</taxon>
    </lineage>
</organism>
<keyword evidence="1" id="KW-1133">Transmembrane helix</keyword>
<protein>
    <submittedName>
        <fullName evidence="2">AcrB/AcrD/AcrF family protein</fullName>
    </submittedName>
</protein>
<dbReference type="Pfam" id="PF00873">
    <property type="entry name" value="ACR_tran"/>
    <property type="match status" value="2"/>
</dbReference>
<feature type="transmembrane region" description="Helical" evidence="1">
    <location>
        <begin position="465"/>
        <end position="487"/>
    </location>
</feature>